<feature type="signal peptide" evidence="9">
    <location>
        <begin position="1"/>
        <end position="24"/>
    </location>
</feature>
<keyword evidence="6 9" id="KW-0732">Signal</keyword>
<dbReference type="Gene3D" id="1.10.1130.10">
    <property type="entry name" value="Flavocytochrome C3, Chain A"/>
    <property type="match status" value="2"/>
</dbReference>
<feature type="domain" description="Tetrahaem cytochrome" evidence="10">
    <location>
        <begin position="742"/>
        <end position="818"/>
    </location>
</feature>
<keyword evidence="12" id="KW-1185">Reference proteome</keyword>
<dbReference type="Pfam" id="PF09698">
    <property type="entry name" value="GSu_C4xC__C2xCH"/>
    <property type="match status" value="2"/>
</dbReference>
<feature type="chain" id="PRO_5046058545" evidence="9">
    <location>
        <begin position="25"/>
        <end position="1025"/>
    </location>
</feature>
<keyword evidence="8" id="KW-0408">Iron</keyword>
<reference evidence="11 12" key="1">
    <citation type="submission" date="2022-12" db="EMBL/GenBank/DDBJ databases">
        <title>Polyphasic characterization of Geotalea uranireducens NIT-SL11 newly isolated from a complex of sewage sludge and microbially reduced graphene oxide.</title>
        <authorList>
            <person name="Xie L."/>
            <person name="Yoshida N."/>
            <person name="Meng L."/>
        </authorList>
    </citation>
    <scope>NUCLEOTIDE SEQUENCE [LARGE SCALE GENOMIC DNA]</scope>
    <source>
        <strain evidence="11 12">NIT-SL11</strain>
    </source>
</reference>
<evidence type="ECO:0000256" key="1">
    <source>
        <dbReference type="ARBA" id="ARBA00001926"/>
    </source>
</evidence>
<organism evidence="11 12">
    <name type="scientific">Geotalea uraniireducens</name>
    <dbReference type="NCBI Taxonomy" id="351604"/>
    <lineage>
        <taxon>Bacteria</taxon>
        <taxon>Pseudomonadati</taxon>
        <taxon>Thermodesulfobacteriota</taxon>
        <taxon>Desulfuromonadia</taxon>
        <taxon>Geobacterales</taxon>
        <taxon>Geobacteraceae</taxon>
        <taxon>Geotalea</taxon>
    </lineage>
</organism>
<evidence type="ECO:0000256" key="9">
    <source>
        <dbReference type="SAM" id="SignalP"/>
    </source>
</evidence>
<evidence type="ECO:0000256" key="4">
    <source>
        <dbReference type="ARBA" id="ARBA00022617"/>
    </source>
</evidence>
<keyword evidence="4" id="KW-0349">Heme</keyword>
<accession>A0ABM8EQ28</accession>
<name>A0ABM8EQ28_9BACT</name>
<evidence type="ECO:0000256" key="7">
    <source>
        <dbReference type="ARBA" id="ARBA00022982"/>
    </source>
</evidence>
<keyword evidence="5" id="KW-0479">Metal-binding</keyword>
<comment type="subcellular location">
    <subcellularLocation>
        <location evidence="2">Cell envelope</location>
    </subcellularLocation>
</comment>
<dbReference type="InterPro" id="IPR036280">
    <property type="entry name" value="Multihaem_cyt_sf"/>
</dbReference>
<comment type="cofactor">
    <cofactor evidence="1">
        <name>heme c</name>
        <dbReference type="ChEBI" id="CHEBI:61717"/>
    </cofactor>
</comment>
<dbReference type="InterPro" id="IPR012286">
    <property type="entry name" value="Tetrahaem_cytochrome"/>
</dbReference>
<dbReference type="InterPro" id="IPR010176">
    <property type="entry name" value="C4xCH_C2xCH_motif_GEOSU"/>
</dbReference>
<evidence type="ECO:0000256" key="8">
    <source>
        <dbReference type="ARBA" id="ARBA00023004"/>
    </source>
</evidence>
<evidence type="ECO:0000313" key="12">
    <source>
        <dbReference type="Proteomes" id="UP001317705"/>
    </source>
</evidence>
<dbReference type="EMBL" id="AP027151">
    <property type="protein sequence ID" value="BDV44332.1"/>
    <property type="molecule type" value="Genomic_DNA"/>
</dbReference>
<dbReference type="Pfam" id="PF14537">
    <property type="entry name" value="Cytochrom_c3_2"/>
    <property type="match status" value="1"/>
</dbReference>
<dbReference type="RefSeq" id="WP_282000438.1">
    <property type="nucleotide sequence ID" value="NZ_AP027151.1"/>
</dbReference>
<proteinExistence type="predicted"/>
<evidence type="ECO:0000256" key="5">
    <source>
        <dbReference type="ARBA" id="ARBA00022723"/>
    </source>
</evidence>
<dbReference type="Proteomes" id="UP001317705">
    <property type="component" value="Chromosome"/>
</dbReference>
<evidence type="ECO:0000256" key="2">
    <source>
        <dbReference type="ARBA" id="ARBA00004196"/>
    </source>
</evidence>
<evidence type="ECO:0000259" key="10">
    <source>
        <dbReference type="Pfam" id="PF14537"/>
    </source>
</evidence>
<evidence type="ECO:0000256" key="6">
    <source>
        <dbReference type="ARBA" id="ARBA00022729"/>
    </source>
</evidence>
<keyword evidence="7" id="KW-0249">Electron transport</keyword>
<dbReference type="PANTHER" id="PTHR35038">
    <property type="entry name" value="DISSIMILATORY SULFITE REDUCTASE SIRA"/>
    <property type="match status" value="1"/>
</dbReference>
<dbReference type="SUPFAM" id="SSF48695">
    <property type="entry name" value="Multiheme cytochromes"/>
    <property type="match status" value="4"/>
</dbReference>
<dbReference type="InterPro" id="IPR051829">
    <property type="entry name" value="Multiheme_Cytochr_ET"/>
</dbReference>
<dbReference type="Gene3D" id="3.90.10.10">
    <property type="entry name" value="Cytochrome C3"/>
    <property type="match status" value="2"/>
</dbReference>
<keyword evidence="3" id="KW-0813">Transport</keyword>
<dbReference type="NCBIfam" id="TIGR01904">
    <property type="entry name" value="GSu_C4xC__C2xCH"/>
    <property type="match status" value="1"/>
</dbReference>
<evidence type="ECO:0000313" key="11">
    <source>
        <dbReference type="EMBL" id="BDV44332.1"/>
    </source>
</evidence>
<gene>
    <name evidence="11" type="primary">omcH</name>
    <name evidence="11" type="ORF">GURASL_32550</name>
</gene>
<dbReference type="PANTHER" id="PTHR35038:SF6">
    <property type="entry name" value="SURFACE LOCALIZED DECAHEME CYTOCHROME C LIPOPROTEIN"/>
    <property type="match status" value="1"/>
</dbReference>
<evidence type="ECO:0000256" key="3">
    <source>
        <dbReference type="ARBA" id="ARBA00022448"/>
    </source>
</evidence>
<sequence>MNGMIFRILVMLVVACSFSAASWAIDAPHELGSVKGYTCYSCHTTHNTLGSTGFNNICQTCHKAGDPYGTKKPFADADFANPFHTYTSARPAVLYQTSHSWVGKDTVPKAGALPPTESRMTTTAIAGTIVCARCHSVHNPYSSSSLKISPPFLRTNNTNDAMCLDCHRPRNTVDHTKGTHPVGVNYAAKAAARTDEFYATPQNSNPANPTSAMRLSANGSVVCTTCHGVHFTDSNSRTFDNASSARMGLLSTSRGMLLRTDLRGATVSDSNICTNCHKSADDPANTNARVKNHNGNKNQNIQCADCHGGHVDAADGTTPNVYLINRFMNVSTQYGAIRNKKVLFQYTSATAENYNKDAYGVCLACHSPLPSTIGQHSSNDASVCKSCHTHSQGFSANCTSCHGFPPKTNTASGPDGYAKDGVRDYSTSGIFKDESATPHATHAGGGSYYSYSCDQCHKGNSHNTGSFQDLFLDTTGTIGAANGGTPTYNKALGNGNETCTTTYCHSDGVGNYKSPLWAGQKGTIFGTGGECSSCHAAAPATNAHSRHIVTKGYGCVTCHAATVSSNSVIANKAKHVNGTKDLLFSGAIGAKTLSGSDCSTVYCHSDGKGSPAFVTPSWGTPATGQCNSCHRATGVTAINTYGHTAHLTATYGPNFGAVEGACANCHTYTGEISATHVDGSIEVVSSNCTTSCHKQSVVWTGGRVACSSCHTVPLSVINGNTAPEKPNFSTTGHGQAAVNYNASRDCANCHDANSQHIGAPVGTKRIADNTNNLCFGCHNDPAKVPTVSKQNVTTHATALGVYDMDCKVCHDVHGTSNSMMIRTTITFGTLTSTITYLSSNDLVQLAPPYRGVCQTCHTQTSHYRRNVDEGSNHPTSGCLNCHSHRNTFAFKPKACDECHGYPPAPKGFVATQNNYSTAKLENYSGGGGAHVKLGHLLSNLRPSQGFTPCLNCHNDGPAAHIGDDTVFQATGTAAKKANVTIKVDPNLKFNDTKGQWYQQQTPGNTGSCWNVSCHFQPTPRWSDDK</sequence>
<protein>
    <submittedName>
        <fullName evidence="11">Cytochrome c</fullName>
    </submittedName>
</protein>